<reference evidence="1" key="1">
    <citation type="journal article" date="2020" name="Nature">
        <title>Giant virus diversity and host interactions through global metagenomics.</title>
        <authorList>
            <person name="Schulz F."/>
            <person name="Roux S."/>
            <person name="Paez-Espino D."/>
            <person name="Jungbluth S."/>
            <person name="Walsh D.A."/>
            <person name="Denef V.J."/>
            <person name="McMahon K.D."/>
            <person name="Konstantinidis K.T."/>
            <person name="Eloe-Fadrosh E.A."/>
            <person name="Kyrpides N.C."/>
            <person name="Woyke T."/>
        </authorList>
    </citation>
    <scope>NUCLEOTIDE SEQUENCE</scope>
    <source>
        <strain evidence="1">GVMAG-M-3300009161-52</strain>
    </source>
</reference>
<protein>
    <submittedName>
        <fullName evidence="1">Uncharacterized protein</fullName>
    </submittedName>
</protein>
<evidence type="ECO:0000313" key="1">
    <source>
        <dbReference type="EMBL" id="QHT34188.1"/>
    </source>
</evidence>
<dbReference type="EMBL" id="MN738990">
    <property type="protein sequence ID" value="QHT34188.1"/>
    <property type="molecule type" value="Genomic_DNA"/>
</dbReference>
<organism evidence="1">
    <name type="scientific">viral metagenome</name>
    <dbReference type="NCBI Taxonomy" id="1070528"/>
    <lineage>
        <taxon>unclassified sequences</taxon>
        <taxon>metagenomes</taxon>
        <taxon>organismal metagenomes</taxon>
    </lineage>
</organism>
<accession>A0A6C0EYS5</accession>
<name>A0A6C0EYS5_9ZZZZ</name>
<dbReference type="AlphaFoldDB" id="A0A6C0EYS5"/>
<proteinExistence type="predicted"/>
<sequence length="439" mass="47499">MPNLDQTNLNIQTINGIADTSNPLTSITINNSIQIPKSASSTNNAADNTNAGILIKDVNSTDQGHFYNLNVNSLHTTVPSLYFNNDLLISSTNLYSELEYILVNEHRVLETSNIIVHNGYINFQNSMSNVAVQGSNGVGIRYSSNNTVQFKNYNTGWIDLVDIVFHDQFKELVDVDVHTNPLINNQYITYNATSNLFVNSNLAIVNDFSPSLGGDLNVGNNSLQFGSNQAIFVDNIKNNNLLVLKDHTTIIGGYQYIEIGNSGGLFPFEIPSIIAKNSSSTDSSLAITASGIGNINLNAEQGIIYAESDSLQIRGFVKNSIFRTSNIVGGYNPETTYIMPLNSDTILFDFSNNSVEGTYYANVGAGIDGQKLNLIFSNTGSNVITLLADFVSLGGNGVITGTGYTNGLNFLTGGQCSSLIYLGESINAWQILNTGSYVF</sequence>